<evidence type="ECO:0000256" key="1">
    <source>
        <dbReference type="ARBA" id="ARBA00005417"/>
    </source>
</evidence>
<dbReference type="EMBL" id="CBUH010000168">
    <property type="protein sequence ID" value="CDI43241.1"/>
    <property type="molecule type" value="Genomic_DNA"/>
</dbReference>
<dbReference type="GO" id="GO:0022857">
    <property type="term" value="F:transmembrane transporter activity"/>
    <property type="evidence" value="ECO:0007669"/>
    <property type="project" value="UniProtKB-ARBA"/>
</dbReference>
<accession>U4QIN5</accession>
<dbReference type="GO" id="GO:0005524">
    <property type="term" value="F:ATP binding"/>
    <property type="evidence" value="ECO:0007669"/>
    <property type="project" value="UniProtKB-KW"/>
</dbReference>
<name>U4QIN5_LACHE</name>
<protein>
    <submittedName>
        <fullName evidence="7">Sulfate ABC superfamily ATP binding cassette transporter, ABC protein</fullName>
        <ecNumber evidence="7">3.6.3.25</ecNumber>
    </submittedName>
</protein>
<dbReference type="InterPro" id="IPR027417">
    <property type="entry name" value="P-loop_NTPase"/>
</dbReference>
<dbReference type="PROSITE" id="PS00211">
    <property type="entry name" value="ABC_TRANSPORTER_1"/>
    <property type="match status" value="1"/>
</dbReference>
<dbReference type="InterPro" id="IPR003439">
    <property type="entry name" value="ABC_transporter-like_ATP-bd"/>
</dbReference>
<dbReference type="InterPro" id="IPR017911">
    <property type="entry name" value="MacB-like_ATP-bd"/>
</dbReference>
<evidence type="ECO:0000256" key="5">
    <source>
        <dbReference type="ARBA" id="ARBA00022970"/>
    </source>
</evidence>
<dbReference type="PANTHER" id="PTHR42798:SF2">
    <property type="entry name" value="ABC TRANSPORTER ATP-BINDING PROTEIN MG467-RELATED"/>
    <property type="match status" value="1"/>
</dbReference>
<dbReference type="Gene3D" id="3.40.50.300">
    <property type="entry name" value="P-loop containing nucleotide triphosphate hydrolases"/>
    <property type="match status" value="1"/>
</dbReference>
<evidence type="ECO:0000256" key="4">
    <source>
        <dbReference type="ARBA" id="ARBA00022840"/>
    </source>
</evidence>
<dbReference type="InterPro" id="IPR003593">
    <property type="entry name" value="AAA+_ATPase"/>
</dbReference>
<comment type="similarity">
    <text evidence="1">Belongs to the ABC transporter superfamily.</text>
</comment>
<dbReference type="FunFam" id="3.40.50.300:FF:000032">
    <property type="entry name" value="Export ABC transporter ATP-binding protein"/>
    <property type="match status" value="1"/>
</dbReference>
<dbReference type="CDD" id="cd03255">
    <property type="entry name" value="ABC_MJ0796_LolCDE_FtsE"/>
    <property type="match status" value="1"/>
</dbReference>
<dbReference type="Proteomes" id="UP000017243">
    <property type="component" value="Unassembled WGS sequence"/>
</dbReference>
<comment type="caution">
    <text evidence="7">The sequence shown here is derived from an EMBL/GenBank/DDBJ whole genome shotgun (WGS) entry which is preliminary data.</text>
</comment>
<sequence length="229" mass="25718">MIEFEKIDKEYHVGDQVVKALNEVSFKIEQGKLTIILGPSGSGKSTLLNILGGMDRPTRGTVKFNDQLVSKLNDHELTDYRRKVVGFVFQFYNLIPSLTALENVAIAAQLNNNDYQAEDYLSQVGLSERLNNFPNQMSGGEMQRVSIARALSKKPKLLLCDEPTGALDSKTSIKIMKILQDISKSSETAVVMVTHNPKFEQYADHVIRLKDGQIEKTYDNENPKIVEKI</sequence>
<keyword evidence="2" id="KW-0813">Transport</keyword>
<keyword evidence="4" id="KW-0067">ATP-binding</keyword>
<evidence type="ECO:0000256" key="2">
    <source>
        <dbReference type="ARBA" id="ARBA00022448"/>
    </source>
</evidence>
<evidence type="ECO:0000313" key="8">
    <source>
        <dbReference type="Proteomes" id="UP000017243"/>
    </source>
</evidence>
<evidence type="ECO:0000259" key="6">
    <source>
        <dbReference type="PROSITE" id="PS50893"/>
    </source>
</evidence>
<dbReference type="GO" id="GO:0006865">
    <property type="term" value="P:amino acid transport"/>
    <property type="evidence" value="ECO:0007669"/>
    <property type="project" value="UniProtKB-KW"/>
</dbReference>
<dbReference type="InterPro" id="IPR017871">
    <property type="entry name" value="ABC_transporter-like_CS"/>
</dbReference>
<dbReference type="EC" id="3.6.3.25" evidence="7"/>
<evidence type="ECO:0000256" key="3">
    <source>
        <dbReference type="ARBA" id="ARBA00022741"/>
    </source>
</evidence>
<keyword evidence="7" id="KW-0378">Hydrolase</keyword>
<reference evidence="7 8" key="1">
    <citation type="submission" date="2013-09" db="EMBL/GenBank/DDBJ databases">
        <title>Draft Genome Sequence of five Lactobacillus helveticus strains CIRM-BIA 101T, 103, 104, 951 and 953 isolated from milk product.</title>
        <authorList>
            <person name="Valence F."/>
            <person name="Chuat V."/>
            <person name="Ma L."/>
            <person name="Creno S."/>
            <person name="Falentin H."/>
            <person name="Lortal S."/>
            <person name="Bizet C."/>
            <person name="Clermont D."/>
            <person name="Loux V."/>
            <person name="Bouchier C."/>
            <person name="Cousin S."/>
        </authorList>
    </citation>
    <scope>NUCLEOTIDE SEQUENCE [LARGE SCALE GENOMIC DNA]</scope>
    <source>
        <strain evidence="7 8">CIRM-BIA 953</strain>
    </source>
</reference>
<dbReference type="PROSITE" id="PS50893">
    <property type="entry name" value="ABC_TRANSPORTER_2"/>
    <property type="match status" value="1"/>
</dbReference>
<dbReference type="SMART" id="SM00382">
    <property type="entry name" value="AAA"/>
    <property type="match status" value="1"/>
</dbReference>
<gene>
    <name evidence="7" type="ORF">LHCIRMBIA953_01523</name>
</gene>
<proteinExistence type="inferred from homology"/>
<dbReference type="RefSeq" id="WP_023061897.1">
    <property type="nucleotide sequence ID" value="NZ_CBUH010000168.1"/>
</dbReference>
<dbReference type="SUPFAM" id="SSF52540">
    <property type="entry name" value="P-loop containing nucleoside triphosphate hydrolases"/>
    <property type="match status" value="1"/>
</dbReference>
<dbReference type="Pfam" id="PF00005">
    <property type="entry name" value="ABC_tran"/>
    <property type="match status" value="1"/>
</dbReference>
<evidence type="ECO:0000313" key="7">
    <source>
        <dbReference type="EMBL" id="CDI43241.1"/>
    </source>
</evidence>
<dbReference type="GO" id="GO:0016887">
    <property type="term" value="F:ATP hydrolysis activity"/>
    <property type="evidence" value="ECO:0007669"/>
    <property type="project" value="InterPro"/>
</dbReference>
<dbReference type="GO" id="GO:0098796">
    <property type="term" value="C:membrane protein complex"/>
    <property type="evidence" value="ECO:0007669"/>
    <property type="project" value="UniProtKB-ARBA"/>
</dbReference>
<dbReference type="PANTHER" id="PTHR42798">
    <property type="entry name" value="LIPOPROTEIN-RELEASING SYSTEM ATP-BINDING PROTEIN LOLD"/>
    <property type="match status" value="1"/>
</dbReference>
<feature type="domain" description="ABC transporter" evidence="6">
    <location>
        <begin position="2"/>
        <end position="229"/>
    </location>
</feature>
<keyword evidence="3" id="KW-0547">Nucleotide-binding</keyword>
<keyword evidence="5" id="KW-0029">Amino-acid transport</keyword>
<organism evidence="7 8">
    <name type="scientific">Lactobacillus helveticus CIRM-BIA 953</name>
    <dbReference type="NCBI Taxonomy" id="1226335"/>
    <lineage>
        <taxon>Bacteria</taxon>
        <taxon>Bacillati</taxon>
        <taxon>Bacillota</taxon>
        <taxon>Bacilli</taxon>
        <taxon>Lactobacillales</taxon>
        <taxon>Lactobacillaceae</taxon>
        <taxon>Lactobacillus</taxon>
    </lineage>
</organism>
<dbReference type="AlphaFoldDB" id="U4QIN5"/>